<proteinExistence type="predicted"/>
<evidence type="ECO:0000313" key="3">
    <source>
        <dbReference type="Proteomes" id="UP001390339"/>
    </source>
</evidence>
<sequence>MAPRSSARKRKSEAIPLSPAAASSSSPVPNSASSHTPTSKQAQRAKKKRKLGQLGQEAQIADDVSYHFSKALVLEEIGVLPTVEWIPATEKEVDDVFANNKKYNTMARRPRSVKSVASTTTYKTNSTRQL</sequence>
<feature type="compositionally biased region" description="Polar residues" evidence="1">
    <location>
        <begin position="115"/>
        <end position="130"/>
    </location>
</feature>
<name>A0ABR2JFM1_9PEZI</name>
<keyword evidence="3" id="KW-1185">Reference proteome</keyword>
<feature type="region of interest" description="Disordered" evidence="1">
    <location>
        <begin position="108"/>
        <end position="130"/>
    </location>
</feature>
<evidence type="ECO:0000256" key="1">
    <source>
        <dbReference type="SAM" id="MobiDB-lite"/>
    </source>
</evidence>
<protein>
    <submittedName>
        <fullName evidence="2">Uncharacterized protein</fullName>
    </submittedName>
</protein>
<comment type="caution">
    <text evidence="2">The sequence shown here is derived from an EMBL/GenBank/DDBJ whole genome shotgun (WGS) entry which is preliminary data.</text>
</comment>
<gene>
    <name evidence="2" type="ORF">PGQ11_001630</name>
</gene>
<dbReference type="Proteomes" id="UP001390339">
    <property type="component" value="Unassembled WGS sequence"/>
</dbReference>
<organism evidence="2 3">
    <name type="scientific">Apiospora arundinis</name>
    <dbReference type="NCBI Taxonomy" id="335852"/>
    <lineage>
        <taxon>Eukaryota</taxon>
        <taxon>Fungi</taxon>
        <taxon>Dikarya</taxon>
        <taxon>Ascomycota</taxon>
        <taxon>Pezizomycotina</taxon>
        <taxon>Sordariomycetes</taxon>
        <taxon>Xylariomycetidae</taxon>
        <taxon>Amphisphaeriales</taxon>
        <taxon>Apiosporaceae</taxon>
        <taxon>Apiospora</taxon>
    </lineage>
</organism>
<reference evidence="2 3" key="1">
    <citation type="journal article" date="2024" name="IMA Fungus">
        <title>Apiospora arundinis, a panoply of carbohydrate-active enzymes and secondary metabolites.</title>
        <authorList>
            <person name="Sorensen T."/>
            <person name="Petersen C."/>
            <person name="Muurmann A.T."/>
            <person name="Christiansen J.V."/>
            <person name="Brundto M.L."/>
            <person name="Overgaard C.K."/>
            <person name="Boysen A.T."/>
            <person name="Wollenberg R.D."/>
            <person name="Larsen T.O."/>
            <person name="Sorensen J.L."/>
            <person name="Nielsen K.L."/>
            <person name="Sondergaard T.E."/>
        </authorList>
    </citation>
    <scope>NUCLEOTIDE SEQUENCE [LARGE SCALE GENOMIC DNA]</scope>
    <source>
        <strain evidence="2 3">AAU 773</strain>
    </source>
</reference>
<accession>A0ABR2JFM1</accession>
<feature type="compositionally biased region" description="Basic residues" evidence="1">
    <location>
        <begin position="1"/>
        <end position="11"/>
    </location>
</feature>
<feature type="region of interest" description="Disordered" evidence="1">
    <location>
        <begin position="1"/>
        <end position="55"/>
    </location>
</feature>
<feature type="compositionally biased region" description="Low complexity" evidence="1">
    <location>
        <begin position="14"/>
        <end position="34"/>
    </location>
</feature>
<evidence type="ECO:0000313" key="2">
    <source>
        <dbReference type="EMBL" id="KAK8876684.1"/>
    </source>
</evidence>
<dbReference type="EMBL" id="JAPCWZ010000002">
    <property type="protein sequence ID" value="KAK8876684.1"/>
    <property type="molecule type" value="Genomic_DNA"/>
</dbReference>